<evidence type="ECO:0000313" key="1">
    <source>
        <dbReference type="EMBL" id="EBA07786.1"/>
    </source>
</evidence>
<reference evidence="1 2" key="1">
    <citation type="submission" date="2006-06" db="EMBL/GenBank/DDBJ databases">
        <authorList>
            <person name="Moran M.A."/>
            <person name="Ferriera S."/>
            <person name="Johnson J."/>
            <person name="Kravitz S."/>
            <person name="Beeson K."/>
            <person name="Sutton G."/>
            <person name="Rogers Y.-H."/>
            <person name="Friedman R."/>
            <person name="Frazier M."/>
            <person name="Venter J.C."/>
        </authorList>
    </citation>
    <scope>NUCLEOTIDE SEQUENCE [LARGE SCALE GENOMIC DNA]</scope>
    <source>
        <strain evidence="1 2">E-37</strain>
    </source>
</reference>
<keyword evidence="1" id="KW-0456">Lyase</keyword>
<protein>
    <submittedName>
        <fullName evidence="1">Enoyl-CoA hydratase</fullName>
        <ecNumber evidence="1">4.2.1.17</ecNumber>
    </submittedName>
</protein>
<evidence type="ECO:0000313" key="2">
    <source>
        <dbReference type="Proteomes" id="UP000005713"/>
    </source>
</evidence>
<dbReference type="EC" id="4.2.1.17" evidence="1"/>
<accession>A3K487</accession>
<name>A3K487_SAGS3</name>
<sequence>MRAEGSALIETVANKAEARASWHFTAISAMR</sequence>
<dbReference type="GO" id="GO:0004300">
    <property type="term" value="F:enoyl-CoA hydratase activity"/>
    <property type="evidence" value="ECO:0007669"/>
    <property type="project" value="UniProtKB-EC"/>
</dbReference>
<dbReference type="EMBL" id="AAYA01000007">
    <property type="protein sequence ID" value="EBA07786.1"/>
    <property type="molecule type" value="Genomic_DNA"/>
</dbReference>
<keyword evidence="2" id="KW-1185">Reference proteome</keyword>
<dbReference type="Proteomes" id="UP000005713">
    <property type="component" value="Unassembled WGS sequence"/>
</dbReference>
<comment type="caution">
    <text evidence="1">The sequence shown here is derived from an EMBL/GenBank/DDBJ whole genome shotgun (WGS) entry which is preliminary data.</text>
</comment>
<gene>
    <name evidence="1" type="ORF">SSE37_00995</name>
</gene>
<dbReference type="AlphaFoldDB" id="A3K487"/>
<organism evidence="1 2">
    <name type="scientific">Sagittula stellata (strain ATCC 700073 / DSM 11524 / E-37)</name>
    <dbReference type="NCBI Taxonomy" id="388399"/>
    <lineage>
        <taxon>Bacteria</taxon>
        <taxon>Pseudomonadati</taxon>
        <taxon>Pseudomonadota</taxon>
        <taxon>Alphaproteobacteria</taxon>
        <taxon>Rhodobacterales</taxon>
        <taxon>Roseobacteraceae</taxon>
        <taxon>Sagittula</taxon>
    </lineage>
</organism>
<proteinExistence type="predicted"/>